<dbReference type="GO" id="GO:0004743">
    <property type="term" value="F:pyruvate kinase activity"/>
    <property type="evidence" value="ECO:0007669"/>
    <property type="project" value="InterPro"/>
</dbReference>
<dbReference type="InterPro" id="IPR001697">
    <property type="entry name" value="Pyr_Knase"/>
</dbReference>
<dbReference type="InParanoid" id="E1ZA92"/>
<feature type="compositionally biased region" description="Low complexity" evidence="1">
    <location>
        <begin position="35"/>
        <end position="46"/>
    </location>
</feature>
<feature type="region of interest" description="Disordered" evidence="1">
    <location>
        <begin position="408"/>
        <end position="483"/>
    </location>
</feature>
<feature type="region of interest" description="Disordered" evidence="1">
    <location>
        <begin position="302"/>
        <end position="351"/>
    </location>
</feature>
<name>E1ZA92_CHLVA</name>
<gene>
    <name evidence="3" type="ORF">CHLNCDRAFT_143689</name>
</gene>
<dbReference type="AlphaFoldDB" id="E1ZA92"/>
<dbReference type="OrthoDB" id="108365at2759"/>
<feature type="domain" description="Pyruvate kinase C-terminal" evidence="2">
    <location>
        <begin position="168"/>
        <end position="283"/>
    </location>
</feature>
<feature type="compositionally biased region" description="Low complexity" evidence="1">
    <location>
        <begin position="430"/>
        <end position="452"/>
    </location>
</feature>
<feature type="region of interest" description="Disordered" evidence="1">
    <location>
        <begin position="1"/>
        <end position="64"/>
    </location>
</feature>
<dbReference type="eggNOG" id="KOG2323">
    <property type="taxonomic scope" value="Eukaryota"/>
</dbReference>
<protein>
    <recommendedName>
        <fullName evidence="2">Pyruvate kinase C-terminal domain-containing protein</fullName>
    </recommendedName>
</protein>
<dbReference type="Proteomes" id="UP000008141">
    <property type="component" value="Unassembled WGS sequence"/>
</dbReference>
<evidence type="ECO:0000313" key="4">
    <source>
        <dbReference type="Proteomes" id="UP000008141"/>
    </source>
</evidence>
<dbReference type="PANTHER" id="PTHR11817">
    <property type="entry name" value="PYRUVATE KINASE"/>
    <property type="match status" value="1"/>
</dbReference>
<dbReference type="GO" id="GO:0030955">
    <property type="term" value="F:potassium ion binding"/>
    <property type="evidence" value="ECO:0007669"/>
    <property type="project" value="InterPro"/>
</dbReference>
<dbReference type="GeneID" id="17356720"/>
<dbReference type="InterPro" id="IPR036918">
    <property type="entry name" value="Pyrv_Knase_C_sf"/>
</dbReference>
<sequence>MGRDSSVSDFRLYEGRSPDTALHRQRARSFGGGLSRLRGPTTAAAASGGGEDQSPGSAGTAQAGLSGPVAMQGIGNGPVAGAALAAISGRTPHQPQVPSGAANGAATTATTSFGADGGQYGGGGAVMPASPAKPYVSTFGSLPPSFAGSSPQLNRIMLTHAPYLSKLESIASSATRTAEKICAGLIIVMVQTGRTVSLVSKYRPPMAIMAVVVPTLKSNQLGWELEGKYLARQTLALRGVVPMLAAPMSDAAGSEDLLGEAIHSAFLQRLVKPHDYVVVITSHRRSMVVKVVQVNRAGTGLRSMDGGDGGVLTEAPEPAHGRSPFGASMPQPPSPHGALMSPSRTLSGRPSLVVQPSPPAFHLGAGVPAPARGGGGGGGYMMLSTPSEAQAYDDLSYTRVAAELAAGRPGRAARTGSPLSSGGTVAAPAGPFTASTGSPTSSGGSGRDPTSPLRGLGGPSSLSPITEQPSGPTPNGAAGGPAS</sequence>
<dbReference type="RefSeq" id="XP_005849324.1">
    <property type="nucleotide sequence ID" value="XM_005849262.1"/>
</dbReference>
<keyword evidence="4" id="KW-1185">Reference proteome</keyword>
<organism evidence="4">
    <name type="scientific">Chlorella variabilis</name>
    <name type="common">Green alga</name>
    <dbReference type="NCBI Taxonomy" id="554065"/>
    <lineage>
        <taxon>Eukaryota</taxon>
        <taxon>Viridiplantae</taxon>
        <taxon>Chlorophyta</taxon>
        <taxon>core chlorophytes</taxon>
        <taxon>Trebouxiophyceae</taxon>
        <taxon>Chlorellales</taxon>
        <taxon>Chlorellaceae</taxon>
        <taxon>Chlorella clade</taxon>
        <taxon>Chlorella</taxon>
    </lineage>
</organism>
<proteinExistence type="predicted"/>
<dbReference type="GO" id="GO:0000287">
    <property type="term" value="F:magnesium ion binding"/>
    <property type="evidence" value="ECO:0007669"/>
    <property type="project" value="InterPro"/>
</dbReference>
<evidence type="ECO:0000259" key="2">
    <source>
        <dbReference type="Pfam" id="PF02887"/>
    </source>
</evidence>
<dbReference type="EMBL" id="GL433840">
    <property type="protein sequence ID" value="EFN57222.1"/>
    <property type="molecule type" value="Genomic_DNA"/>
</dbReference>
<evidence type="ECO:0000256" key="1">
    <source>
        <dbReference type="SAM" id="MobiDB-lite"/>
    </source>
</evidence>
<dbReference type="STRING" id="554065.E1ZA92"/>
<dbReference type="KEGG" id="cvr:CHLNCDRAFT_143689"/>
<reference evidence="3 4" key="1">
    <citation type="journal article" date="2010" name="Plant Cell">
        <title>The Chlorella variabilis NC64A genome reveals adaptation to photosymbiosis, coevolution with viruses, and cryptic sex.</title>
        <authorList>
            <person name="Blanc G."/>
            <person name="Duncan G."/>
            <person name="Agarkova I."/>
            <person name="Borodovsky M."/>
            <person name="Gurnon J."/>
            <person name="Kuo A."/>
            <person name="Lindquist E."/>
            <person name="Lucas S."/>
            <person name="Pangilinan J."/>
            <person name="Polle J."/>
            <person name="Salamov A."/>
            <person name="Terry A."/>
            <person name="Yamada T."/>
            <person name="Dunigan D.D."/>
            <person name="Grigoriev I.V."/>
            <person name="Claverie J.M."/>
            <person name="Van Etten J.L."/>
        </authorList>
    </citation>
    <scope>NUCLEOTIDE SEQUENCE [LARGE SCALE GENOMIC DNA]</scope>
    <source>
        <strain evidence="3 4">NC64A</strain>
    </source>
</reference>
<evidence type="ECO:0000313" key="3">
    <source>
        <dbReference type="EMBL" id="EFN57222.1"/>
    </source>
</evidence>
<dbReference type="SUPFAM" id="SSF52935">
    <property type="entry name" value="PK C-terminal domain-like"/>
    <property type="match status" value="1"/>
</dbReference>
<dbReference type="Gene3D" id="3.40.1380.20">
    <property type="entry name" value="Pyruvate kinase, C-terminal domain"/>
    <property type="match status" value="1"/>
</dbReference>
<dbReference type="Pfam" id="PF02887">
    <property type="entry name" value="PK_C"/>
    <property type="match status" value="1"/>
</dbReference>
<dbReference type="InterPro" id="IPR015795">
    <property type="entry name" value="Pyrv_Knase_C"/>
</dbReference>
<accession>E1ZA92</accession>